<keyword evidence="8 9" id="KW-0131">Cell cycle</keyword>
<dbReference type="PANTHER" id="PTHR35851:SF1">
    <property type="entry name" value="CELL DIVISION PROTEIN FTSQ"/>
    <property type="match status" value="1"/>
</dbReference>
<evidence type="ECO:0000256" key="1">
    <source>
        <dbReference type="ARBA" id="ARBA00004370"/>
    </source>
</evidence>
<dbReference type="OrthoDB" id="9783091at2"/>
<evidence type="ECO:0000256" key="3">
    <source>
        <dbReference type="ARBA" id="ARBA00022519"/>
    </source>
</evidence>
<dbReference type="AlphaFoldDB" id="A0A1Y5RR54"/>
<dbReference type="Proteomes" id="UP000193870">
    <property type="component" value="Unassembled WGS sequence"/>
</dbReference>
<evidence type="ECO:0000313" key="12">
    <source>
        <dbReference type="Proteomes" id="UP000193870"/>
    </source>
</evidence>
<keyword evidence="3 9" id="KW-0997">Cell inner membrane</keyword>
<dbReference type="EMBL" id="FWFV01000002">
    <property type="protein sequence ID" value="SLN23138.1"/>
    <property type="molecule type" value="Genomic_DNA"/>
</dbReference>
<dbReference type="GO" id="GO:0005886">
    <property type="term" value="C:plasma membrane"/>
    <property type="evidence" value="ECO:0007669"/>
    <property type="project" value="UniProtKB-SubCell"/>
</dbReference>
<keyword evidence="4 9" id="KW-0132">Cell division</keyword>
<organism evidence="11 12">
    <name type="scientific">Palleronia marisminoris</name>
    <dbReference type="NCBI Taxonomy" id="315423"/>
    <lineage>
        <taxon>Bacteria</taxon>
        <taxon>Pseudomonadati</taxon>
        <taxon>Pseudomonadota</taxon>
        <taxon>Alphaproteobacteria</taxon>
        <taxon>Rhodobacterales</taxon>
        <taxon>Roseobacteraceae</taxon>
        <taxon>Palleronia</taxon>
    </lineage>
</organism>
<keyword evidence="5 9" id="KW-0812">Transmembrane</keyword>
<name>A0A1Y5RR54_9RHOB</name>
<evidence type="ECO:0000256" key="7">
    <source>
        <dbReference type="ARBA" id="ARBA00023136"/>
    </source>
</evidence>
<gene>
    <name evidence="9" type="primary">ftsQ</name>
    <name evidence="11" type="ORF">PAM7066_00789</name>
</gene>
<dbReference type="STRING" id="315423.SAMN04488020_102492"/>
<dbReference type="InterPro" id="IPR005548">
    <property type="entry name" value="Cell_div_FtsQ/DivIB_C"/>
</dbReference>
<comment type="function">
    <text evidence="9">Essential cell division protein.</text>
</comment>
<evidence type="ECO:0000256" key="9">
    <source>
        <dbReference type="HAMAP-Rule" id="MF_00911"/>
    </source>
</evidence>
<proteinExistence type="inferred from homology"/>
<evidence type="ECO:0000313" key="11">
    <source>
        <dbReference type="EMBL" id="SLN23138.1"/>
    </source>
</evidence>
<dbReference type="GO" id="GO:0090529">
    <property type="term" value="P:cell septum assembly"/>
    <property type="evidence" value="ECO:0007669"/>
    <property type="project" value="InterPro"/>
</dbReference>
<dbReference type="PANTHER" id="PTHR35851">
    <property type="entry name" value="CELL DIVISION PROTEIN FTSQ"/>
    <property type="match status" value="1"/>
</dbReference>
<evidence type="ECO:0000256" key="8">
    <source>
        <dbReference type="ARBA" id="ARBA00023306"/>
    </source>
</evidence>
<dbReference type="GO" id="GO:0032153">
    <property type="term" value="C:cell division site"/>
    <property type="evidence" value="ECO:0007669"/>
    <property type="project" value="UniProtKB-UniRule"/>
</dbReference>
<dbReference type="Gene3D" id="3.40.50.11690">
    <property type="entry name" value="Cell division protein FtsQ/DivIB"/>
    <property type="match status" value="1"/>
</dbReference>
<comment type="similarity">
    <text evidence="9">Belongs to the FtsQ/DivIB family. FtsQ subfamily.</text>
</comment>
<feature type="transmembrane region" description="Helical" evidence="9">
    <location>
        <begin position="37"/>
        <end position="56"/>
    </location>
</feature>
<dbReference type="InterPro" id="IPR045335">
    <property type="entry name" value="FtsQ_C_sf"/>
</dbReference>
<keyword evidence="7 9" id="KW-0472">Membrane</keyword>
<evidence type="ECO:0000256" key="4">
    <source>
        <dbReference type="ARBA" id="ARBA00022618"/>
    </source>
</evidence>
<dbReference type="InterPro" id="IPR026579">
    <property type="entry name" value="FtsQ"/>
</dbReference>
<sequence>MRPLKRRRRAQRGSDPAPSRLSYRLQRLALTPAVRRGFTFGVPLAAIALMGTLTFADEARRDRLFAWIDEARAKIESREEFMVRLMSIEGASDRLAADIRELLPLDFPVSSFDLDLAAMQDAVRTLEAVEEASLRVRPGGVLDIRVTERVPTFVWRSGEELLLIDATGHPVTTIDARIERTDLPLLSGIGADRAAAEANEIIRAAGPILTRLRGLVRIGERRWDVVLDEGQKIRLPELRPVQALEQVLAVDEAQDLFARDVILVDMRVPRRPTVRIRQEAAETLRQVKMTELGDD</sequence>
<dbReference type="RefSeq" id="WP_085852837.1">
    <property type="nucleotide sequence ID" value="NZ_FOPF01000002.1"/>
</dbReference>
<evidence type="ECO:0000256" key="2">
    <source>
        <dbReference type="ARBA" id="ARBA00022475"/>
    </source>
</evidence>
<keyword evidence="2 9" id="KW-1003">Cell membrane</keyword>
<dbReference type="Pfam" id="PF03799">
    <property type="entry name" value="FtsQ_DivIB_C"/>
    <property type="match status" value="1"/>
</dbReference>
<dbReference type="PROSITE" id="PS51779">
    <property type="entry name" value="POTRA"/>
    <property type="match status" value="1"/>
</dbReference>
<dbReference type="GO" id="GO:0043093">
    <property type="term" value="P:FtsZ-dependent cytokinesis"/>
    <property type="evidence" value="ECO:0007669"/>
    <property type="project" value="UniProtKB-UniRule"/>
</dbReference>
<reference evidence="11 12" key="1">
    <citation type="submission" date="2017-03" db="EMBL/GenBank/DDBJ databases">
        <authorList>
            <person name="Afonso C.L."/>
            <person name="Miller P.J."/>
            <person name="Scott M.A."/>
            <person name="Spackman E."/>
            <person name="Goraichik I."/>
            <person name="Dimitrov K.M."/>
            <person name="Suarez D.L."/>
            <person name="Swayne D.E."/>
        </authorList>
    </citation>
    <scope>NUCLEOTIDE SEQUENCE [LARGE SCALE GENOMIC DNA]</scope>
    <source>
        <strain evidence="11 12">CECT 7066</strain>
    </source>
</reference>
<feature type="domain" description="POTRA" evidence="10">
    <location>
        <begin position="81"/>
        <end position="149"/>
    </location>
</feature>
<dbReference type="HAMAP" id="MF_00911">
    <property type="entry name" value="FtsQ_subfam"/>
    <property type="match status" value="1"/>
</dbReference>
<evidence type="ECO:0000256" key="5">
    <source>
        <dbReference type="ARBA" id="ARBA00022692"/>
    </source>
</evidence>
<comment type="subcellular location">
    <subcellularLocation>
        <location evidence="9">Cell inner membrane</location>
        <topology evidence="9">Single-pass type II membrane protein</topology>
    </subcellularLocation>
    <subcellularLocation>
        <location evidence="1">Membrane</location>
    </subcellularLocation>
    <text evidence="9">Localizes to the division septum.</text>
</comment>
<protein>
    <recommendedName>
        <fullName evidence="9">Cell division protein FtsQ</fullName>
    </recommendedName>
</protein>
<evidence type="ECO:0000256" key="6">
    <source>
        <dbReference type="ARBA" id="ARBA00022989"/>
    </source>
</evidence>
<accession>A0A1Y5RR54</accession>
<keyword evidence="6 9" id="KW-1133">Transmembrane helix</keyword>
<evidence type="ECO:0000259" key="10">
    <source>
        <dbReference type="PROSITE" id="PS51779"/>
    </source>
</evidence>
<dbReference type="InterPro" id="IPR034746">
    <property type="entry name" value="POTRA"/>
</dbReference>
<keyword evidence="12" id="KW-1185">Reference proteome</keyword>